<dbReference type="Proteomes" id="UP000597444">
    <property type="component" value="Unassembled WGS sequence"/>
</dbReference>
<comment type="caution">
    <text evidence="1">The sequence shown here is derived from an EMBL/GenBank/DDBJ whole genome shotgun (WGS) entry which is preliminary data.</text>
</comment>
<dbReference type="EMBL" id="BNJK01000001">
    <property type="protein sequence ID" value="GHO93802.1"/>
    <property type="molecule type" value="Genomic_DNA"/>
</dbReference>
<keyword evidence="2" id="KW-1185">Reference proteome</keyword>
<organism evidence="1 2">
    <name type="scientific">Reticulibacter mediterranei</name>
    <dbReference type="NCBI Taxonomy" id="2778369"/>
    <lineage>
        <taxon>Bacteria</taxon>
        <taxon>Bacillati</taxon>
        <taxon>Chloroflexota</taxon>
        <taxon>Ktedonobacteria</taxon>
        <taxon>Ktedonobacterales</taxon>
        <taxon>Reticulibacteraceae</taxon>
        <taxon>Reticulibacter</taxon>
    </lineage>
</organism>
<name>A0A8J3N1B2_9CHLR</name>
<evidence type="ECO:0000313" key="1">
    <source>
        <dbReference type="EMBL" id="GHO93802.1"/>
    </source>
</evidence>
<sequence length="91" mass="11000">MNTFVQTRELLLETLAQLKRLEGPELWIKALRVVKERDTGKLCYQAEEDLSQAELTLLRDMLKVKKSTWDFYKQQCRESWHTWVLEHFEND</sequence>
<evidence type="ECO:0000313" key="2">
    <source>
        <dbReference type="Proteomes" id="UP000597444"/>
    </source>
</evidence>
<gene>
    <name evidence="1" type="ORF">KSF_038500</name>
</gene>
<dbReference type="AlphaFoldDB" id="A0A8J3N1B2"/>
<proteinExistence type="predicted"/>
<reference evidence="1" key="1">
    <citation type="submission" date="2020-10" db="EMBL/GenBank/DDBJ databases">
        <title>Taxonomic study of unclassified bacteria belonging to the class Ktedonobacteria.</title>
        <authorList>
            <person name="Yabe S."/>
            <person name="Wang C.M."/>
            <person name="Zheng Y."/>
            <person name="Sakai Y."/>
            <person name="Cavaletti L."/>
            <person name="Monciardini P."/>
            <person name="Donadio S."/>
        </authorList>
    </citation>
    <scope>NUCLEOTIDE SEQUENCE</scope>
    <source>
        <strain evidence="1">ID150040</strain>
    </source>
</reference>
<protein>
    <submittedName>
        <fullName evidence="1">Uncharacterized protein</fullName>
    </submittedName>
</protein>
<accession>A0A8J3N1B2</accession>